<feature type="compositionally biased region" description="Low complexity" evidence="1">
    <location>
        <begin position="185"/>
        <end position="205"/>
    </location>
</feature>
<feature type="region of interest" description="Disordered" evidence="1">
    <location>
        <begin position="1"/>
        <end position="129"/>
    </location>
</feature>
<name>A0AAN6JM06_9BASI</name>
<feature type="compositionally biased region" description="Low complexity" evidence="1">
    <location>
        <begin position="98"/>
        <end position="120"/>
    </location>
</feature>
<organism evidence="2 3">
    <name type="scientific">Tilletia horrida</name>
    <dbReference type="NCBI Taxonomy" id="155126"/>
    <lineage>
        <taxon>Eukaryota</taxon>
        <taxon>Fungi</taxon>
        <taxon>Dikarya</taxon>
        <taxon>Basidiomycota</taxon>
        <taxon>Ustilaginomycotina</taxon>
        <taxon>Exobasidiomycetes</taxon>
        <taxon>Tilletiales</taxon>
        <taxon>Tilletiaceae</taxon>
        <taxon>Tilletia</taxon>
    </lineage>
</organism>
<protein>
    <submittedName>
        <fullName evidence="2">Uncharacterized protein</fullName>
    </submittedName>
</protein>
<dbReference type="Proteomes" id="UP001176521">
    <property type="component" value="Unassembled WGS sequence"/>
</dbReference>
<comment type="caution">
    <text evidence="2">The sequence shown here is derived from an EMBL/GenBank/DDBJ whole genome shotgun (WGS) entry which is preliminary data.</text>
</comment>
<reference evidence="2" key="1">
    <citation type="journal article" date="2023" name="PhytoFront">
        <title>Draft Genome Resources of Seven Strains of Tilletia horrida, Causal Agent of Kernel Smut of Rice.</title>
        <authorList>
            <person name="Khanal S."/>
            <person name="Antony Babu S."/>
            <person name="Zhou X.G."/>
        </authorList>
    </citation>
    <scope>NUCLEOTIDE SEQUENCE</scope>
    <source>
        <strain evidence="2">TX3</strain>
    </source>
</reference>
<proteinExistence type="predicted"/>
<dbReference type="EMBL" id="JAPDMQ010001357">
    <property type="protein sequence ID" value="KAK0518254.1"/>
    <property type="molecule type" value="Genomic_DNA"/>
</dbReference>
<feature type="region of interest" description="Disordered" evidence="1">
    <location>
        <begin position="178"/>
        <end position="212"/>
    </location>
</feature>
<evidence type="ECO:0000256" key="1">
    <source>
        <dbReference type="SAM" id="MobiDB-lite"/>
    </source>
</evidence>
<accession>A0AAN6JM06</accession>
<dbReference type="AlphaFoldDB" id="A0AAN6JM06"/>
<feature type="compositionally biased region" description="Pro residues" evidence="1">
    <location>
        <begin position="58"/>
        <end position="73"/>
    </location>
</feature>
<keyword evidence="3" id="KW-1185">Reference proteome</keyword>
<sequence>MAAPGEQVRGESVPQRPFTFHAPWRLPADGDAHSDADDISEYESAQGSEFAGGHPSRPSTPSPPPRPPPPNPLTRPRSPSASSDRVHKRRRHPAAPKTPTSSPRRTRTAAAAGSAPSPSRLGQSCPSPSCSNTAFPNLSDHIARVHTGPNRLSDTQLGGIGYVRCLRCQGCFRMKPDGSPWRHGSCPTSSARPAATPTSAVPTPTVDHSPASAGRTWTEAYLDLARLPTPRGLLPPHVVTEWVLLCERLATSYLANPTSEEALFHLLAAPKLALSPWRDASLPLLKSITAYPSIPAIVARPPPDRLHPAPQLSRQVRRLLRRGQLRRAAAELRGKSKVLAVDDEVLRKLRDKFPARLHPAF</sequence>
<feature type="non-terminal residue" evidence="2">
    <location>
        <position position="361"/>
    </location>
</feature>
<evidence type="ECO:0000313" key="3">
    <source>
        <dbReference type="Proteomes" id="UP001176521"/>
    </source>
</evidence>
<evidence type="ECO:0000313" key="2">
    <source>
        <dbReference type="EMBL" id="KAK0518254.1"/>
    </source>
</evidence>
<gene>
    <name evidence="2" type="ORF">OC842_007845</name>
</gene>